<name>A0A1H6FMF2_THEAL</name>
<evidence type="ECO:0000313" key="3">
    <source>
        <dbReference type="Proteomes" id="UP000222056"/>
    </source>
</evidence>
<accession>A0A1H6FMF2</accession>
<dbReference type="RefSeq" id="WP_093116711.1">
    <property type="nucleotide sequence ID" value="NZ_FNWJ01000001.1"/>
</dbReference>
<evidence type="ECO:0000256" key="1">
    <source>
        <dbReference type="SAM" id="Phobius"/>
    </source>
</evidence>
<dbReference type="OrthoDB" id="5244879at2"/>
<keyword evidence="1" id="KW-0812">Transmembrane</keyword>
<feature type="transmembrane region" description="Helical" evidence="1">
    <location>
        <begin position="46"/>
        <end position="70"/>
    </location>
</feature>
<proteinExistence type="predicted"/>
<sequence>MQRSPEEIRHSLELARRDLARSLEELRAKTVELSDWRLQFRRHRRAALIGAVAAGFVLGGGLAALTNWIAGRR</sequence>
<keyword evidence="3" id="KW-1185">Reference proteome</keyword>
<evidence type="ECO:0000313" key="2">
    <source>
        <dbReference type="EMBL" id="SEH12077.1"/>
    </source>
</evidence>
<keyword evidence="1" id="KW-0472">Membrane</keyword>
<dbReference type="Proteomes" id="UP000222056">
    <property type="component" value="Unassembled WGS sequence"/>
</dbReference>
<dbReference type="EMBL" id="FNWJ01000001">
    <property type="protein sequence ID" value="SEH12077.1"/>
    <property type="molecule type" value="Genomic_DNA"/>
</dbReference>
<gene>
    <name evidence="2" type="ORF">SAMN02745716_0976</name>
</gene>
<protein>
    <submittedName>
        <fullName evidence="2">Uncharacterized protein</fullName>
    </submittedName>
</protein>
<keyword evidence="1" id="KW-1133">Transmembrane helix</keyword>
<dbReference type="AlphaFoldDB" id="A0A1H6FMF2"/>
<organism evidence="2 3">
    <name type="scientific">Thermoleophilum album</name>
    <dbReference type="NCBI Taxonomy" id="29539"/>
    <lineage>
        <taxon>Bacteria</taxon>
        <taxon>Bacillati</taxon>
        <taxon>Actinomycetota</taxon>
        <taxon>Thermoleophilia</taxon>
        <taxon>Thermoleophilales</taxon>
        <taxon>Thermoleophilaceae</taxon>
        <taxon>Thermoleophilum</taxon>
    </lineage>
</organism>
<reference evidence="3" key="1">
    <citation type="submission" date="2016-10" db="EMBL/GenBank/DDBJ databases">
        <authorList>
            <person name="Varghese N."/>
            <person name="Submissions S."/>
        </authorList>
    </citation>
    <scope>NUCLEOTIDE SEQUENCE [LARGE SCALE GENOMIC DNA]</scope>
    <source>
        <strain evidence="3">ATCC 35263</strain>
    </source>
</reference>